<dbReference type="Proteomes" id="UP001157418">
    <property type="component" value="Unassembled WGS sequence"/>
</dbReference>
<gene>
    <name evidence="1" type="ORF">LVIROSA_LOCUS24496</name>
</gene>
<evidence type="ECO:0008006" key="3">
    <source>
        <dbReference type="Google" id="ProtNLM"/>
    </source>
</evidence>
<protein>
    <recommendedName>
        <fullName evidence="3">Ubiquitin-like protease family profile domain-containing protein</fullName>
    </recommendedName>
</protein>
<sequence length="187" mass="22201">MKIQYPATDFGVQSITSMYSLPFFFSTTIIDEFYHCTVASNPSLVRQPTTPLHRVDHHIALTVLIIDDNNPRFVEQQLWIWGLFSSPCKDLVRKHTVYRPHKHRRFRNRCHRNPCAKGIYSYLYETSFILSNMHWVLLVICPSSRVLYILDSLMKRVQNPVDTYYLLKLLDMYEKNTSTPYVWMFAE</sequence>
<dbReference type="EMBL" id="CAKMRJ010004445">
    <property type="protein sequence ID" value="CAH1438227.1"/>
    <property type="molecule type" value="Genomic_DNA"/>
</dbReference>
<dbReference type="Gene3D" id="3.40.395.10">
    <property type="entry name" value="Adenoviral Proteinase, Chain A"/>
    <property type="match status" value="1"/>
</dbReference>
<name>A0AAU9NK36_9ASTR</name>
<proteinExistence type="predicted"/>
<dbReference type="InterPro" id="IPR038765">
    <property type="entry name" value="Papain-like_cys_pep_sf"/>
</dbReference>
<organism evidence="1 2">
    <name type="scientific">Lactuca virosa</name>
    <dbReference type="NCBI Taxonomy" id="75947"/>
    <lineage>
        <taxon>Eukaryota</taxon>
        <taxon>Viridiplantae</taxon>
        <taxon>Streptophyta</taxon>
        <taxon>Embryophyta</taxon>
        <taxon>Tracheophyta</taxon>
        <taxon>Spermatophyta</taxon>
        <taxon>Magnoliopsida</taxon>
        <taxon>eudicotyledons</taxon>
        <taxon>Gunneridae</taxon>
        <taxon>Pentapetalae</taxon>
        <taxon>asterids</taxon>
        <taxon>campanulids</taxon>
        <taxon>Asterales</taxon>
        <taxon>Asteraceae</taxon>
        <taxon>Cichorioideae</taxon>
        <taxon>Cichorieae</taxon>
        <taxon>Lactucinae</taxon>
        <taxon>Lactuca</taxon>
    </lineage>
</organism>
<comment type="caution">
    <text evidence="1">The sequence shown here is derived from an EMBL/GenBank/DDBJ whole genome shotgun (WGS) entry which is preliminary data.</text>
</comment>
<accession>A0AAU9NK36</accession>
<evidence type="ECO:0000313" key="2">
    <source>
        <dbReference type="Proteomes" id="UP001157418"/>
    </source>
</evidence>
<dbReference type="SUPFAM" id="SSF54001">
    <property type="entry name" value="Cysteine proteinases"/>
    <property type="match status" value="1"/>
</dbReference>
<dbReference type="AlphaFoldDB" id="A0AAU9NK36"/>
<keyword evidence="2" id="KW-1185">Reference proteome</keyword>
<evidence type="ECO:0000313" key="1">
    <source>
        <dbReference type="EMBL" id="CAH1438227.1"/>
    </source>
</evidence>
<reference evidence="1 2" key="1">
    <citation type="submission" date="2022-01" db="EMBL/GenBank/DDBJ databases">
        <authorList>
            <person name="Xiong W."/>
            <person name="Schranz E."/>
        </authorList>
    </citation>
    <scope>NUCLEOTIDE SEQUENCE [LARGE SCALE GENOMIC DNA]</scope>
</reference>